<gene>
    <name evidence="1" type="ORF">GQF01_01505</name>
</gene>
<comment type="caution">
    <text evidence="1">The sequence shown here is derived from an EMBL/GenBank/DDBJ whole genome shotgun (WGS) entry which is preliminary data.</text>
</comment>
<reference evidence="1 2" key="1">
    <citation type="submission" date="2019-12" db="EMBL/GenBank/DDBJ databases">
        <title>Paenibacillus sp. nov. sp. isolated from soil.</title>
        <authorList>
            <person name="Kim J."/>
            <person name="Jeong S.E."/>
            <person name="Jung H.S."/>
            <person name="Jeon C.O."/>
        </authorList>
    </citation>
    <scope>NUCLEOTIDE SEQUENCE [LARGE SCALE GENOMIC DNA]</scope>
    <source>
        <strain evidence="1 2">5J-6</strain>
    </source>
</reference>
<evidence type="ECO:0000313" key="2">
    <source>
        <dbReference type="Proteomes" id="UP000481087"/>
    </source>
</evidence>
<dbReference type="Proteomes" id="UP000481087">
    <property type="component" value="Unassembled WGS sequence"/>
</dbReference>
<evidence type="ECO:0000313" key="1">
    <source>
        <dbReference type="EMBL" id="MZQ80815.1"/>
    </source>
</evidence>
<organism evidence="1 2">
    <name type="scientific">Paenibacillus silvestris</name>
    <dbReference type="NCBI Taxonomy" id="2606219"/>
    <lineage>
        <taxon>Bacteria</taxon>
        <taxon>Bacillati</taxon>
        <taxon>Bacillota</taxon>
        <taxon>Bacilli</taxon>
        <taxon>Bacillales</taxon>
        <taxon>Paenibacillaceae</taxon>
        <taxon>Paenibacillus</taxon>
    </lineage>
</organism>
<name>A0A6L8US23_9BACL</name>
<protein>
    <submittedName>
        <fullName evidence="1">Uncharacterized protein</fullName>
    </submittedName>
</protein>
<dbReference type="PROSITE" id="PS51257">
    <property type="entry name" value="PROKAR_LIPOPROTEIN"/>
    <property type="match status" value="1"/>
</dbReference>
<dbReference type="EMBL" id="WTUZ01000004">
    <property type="protein sequence ID" value="MZQ80815.1"/>
    <property type="molecule type" value="Genomic_DNA"/>
</dbReference>
<sequence length="112" mass="13365">MIRQINNLLTGIGLACELEANSEMNRAFLKVQVINKQKFLTKIELNSTRFYLRKYEVPSEYLDNDWDVTDDELFDSVHEVNIIGIKNLEIQLSKYLDDFRRLVSEWRYDNPF</sequence>
<dbReference type="AlphaFoldDB" id="A0A6L8US23"/>
<accession>A0A6L8US23</accession>
<proteinExistence type="predicted"/>
<keyword evidence="2" id="KW-1185">Reference proteome</keyword>
<dbReference type="RefSeq" id="WP_161405063.1">
    <property type="nucleotide sequence ID" value="NZ_WTUZ01000004.1"/>
</dbReference>